<dbReference type="GO" id="GO:0005801">
    <property type="term" value="C:cis-Golgi network"/>
    <property type="evidence" value="ECO:0007669"/>
    <property type="project" value="TreeGrafter"/>
</dbReference>
<evidence type="ECO:0000313" key="4">
    <source>
        <dbReference type="Proteomes" id="UP000005666"/>
    </source>
</evidence>
<dbReference type="PRINTS" id="PR00160">
    <property type="entry name" value="GLUTAREDOXIN"/>
</dbReference>
<dbReference type="GO" id="GO:0000324">
    <property type="term" value="C:fungal-type vacuole"/>
    <property type="evidence" value="ECO:0007669"/>
    <property type="project" value="TreeGrafter"/>
</dbReference>
<dbReference type="Pfam" id="PF00462">
    <property type="entry name" value="Glutaredoxin"/>
    <property type="match status" value="1"/>
</dbReference>
<dbReference type="PROSITE" id="PS51354">
    <property type="entry name" value="GLUTAREDOXIN_2"/>
    <property type="match status" value="1"/>
</dbReference>
<dbReference type="RefSeq" id="XP_003686707.1">
    <property type="nucleotide sequence ID" value="XM_003686659.1"/>
</dbReference>
<sequence length="191" mass="21382">MSLMNKRNVRILSITGLLLFVVFLFVQNDNWLLESVVSDSSASAPSRTAERVRNNEAPRPIVGGSSSGKFDPAQEYINIMEMAPVVLFSKTFCPYCKRLKKLLADNYRFSPDIKIIELDKHPNGDELFSYIKQQTSHTTVPNLIVNGKSLGGFDSIKKLQDDKLVEQTIQKDSDFSVIVSSKDAAPKPNKK</sequence>
<dbReference type="SUPFAM" id="SSF52833">
    <property type="entry name" value="Thioredoxin-like"/>
    <property type="match status" value="1"/>
</dbReference>
<gene>
    <name evidence="3" type="primary">TPHA0H00630</name>
    <name evidence="3" type="ordered locus">TPHA_0H00630</name>
</gene>
<dbReference type="CDD" id="cd03419">
    <property type="entry name" value="GRX_GRXh_1_2_like"/>
    <property type="match status" value="1"/>
</dbReference>
<dbReference type="PANTHER" id="PTHR45694:SF5">
    <property type="entry name" value="GLUTAREDOXIN 2"/>
    <property type="match status" value="1"/>
</dbReference>
<dbReference type="HOGENOM" id="CLU_026126_0_1_1"/>
<dbReference type="PANTHER" id="PTHR45694">
    <property type="entry name" value="GLUTAREDOXIN 2"/>
    <property type="match status" value="1"/>
</dbReference>
<dbReference type="InterPro" id="IPR014025">
    <property type="entry name" value="Glutaredoxin_subgr"/>
</dbReference>
<dbReference type="GeneID" id="11534177"/>
<dbReference type="STRING" id="1071381.G8BWW9"/>
<dbReference type="OrthoDB" id="423313at2759"/>
<dbReference type="GO" id="GO:0015038">
    <property type="term" value="F:glutathione disulfide oxidoreductase activity"/>
    <property type="evidence" value="ECO:0007669"/>
    <property type="project" value="TreeGrafter"/>
</dbReference>
<dbReference type="InterPro" id="IPR036249">
    <property type="entry name" value="Thioredoxin-like_sf"/>
</dbReference>
<name>G8BWW9_TETPH</name>
<dbReference type="EMBL" id="HE612863">
    <property type="protein sequence ID" value="CCE64273.1"/>
    <property type="molecule type" value="Genomic_DNA"/>
</dbReference>
<dbReference type="GO" id="GO:0034599">
    <property type="term" value="P:cellular response to oxidative stress"/>
    <property type="evidence" value="ECO:0007669"/>
    <property type="project" value="TreeGrafter"/>
</dbReference>
<dbReference type="AlphaFoldDB" id="G8BWW9"/>
<dbReference type="Gene3D" id="3.40.30.10">
    <property type="entry name" value="Glutaredoxin"/>
    <property type="match status" value="1"/>
</dbReference>
<dbReference type="eggNOG" id="KOG1752">
    <property type="taxonomic scope" value="Eukaryota"/>
</dbReference>
<keyword evidence="4" id="KW-1185">Reference proteome</keyword>
<dbReference type="InterPro" id="IPR002109">
    <property type="entry name" value="Glutaredoxin"/>
</dbReference>
<accession>G8BWW9</accession>
<feature type="domain" description="Glutaredoxin" evidence="2">
    <location>
        <begin position="85"/>
        <end position="148"/>
    </location>
</feature>
<organism evidence="3 4">
    <name type="scientific">Tetrapisispora phaffii (strain ATCC 24235 / CBS 4417 / NBRC 1672 / NRRL Y-8282 / UCD 70-5)</name>
    <name type="common">Yeast</name>
    <name type="synonym">Fabospora phaffii</name>
    <dbReference type="NCBI Taxonomy" id="1071381"/>
    <lineage>
        <taxon>Eukaryota</taxon>
        <taxon>Fungi</taxon>
        <taxon>Dikarya</taxon>
        <taxon>Ascomycota</taxon>
        <taxon>Saccharomycotina</taxon>
        <taxon>Saccharomycetes</taxon>
        <taxon>Saccharomycetales</taxon>
        <taxon>Saccharomycetaceae</taxon>
        <taxon>Tetrapisispora</taxon>
    </lineage>
</organism>
<dbReference type="GO" id="GO:0005796">
    <property type="term" value="C:Golgi lumen"/>
    <property type="evidence" value="ECO:0007669"/>
    <property type="project" value="TreeGrafter"/>
</dbReference>
<feature type="region of interest" description="Disordered" evidence="1">
    <location>
        <begin position="44"/>
        <end position="64"/>
    </location>
</feature>
<dbReference type="Proteomes" id="UP000005666">
    <property type="component" value="Chromosome 8"/>
</dbReference>
<protein>
    <recommendedName>
        <fullName evidence="2">Glutaredoxin domain-containing protein</fullName>
    </recommendedName>
</protein>
<proteinExistence type="predicted"/>
<evidence type="ECO:0000259" key="2">
    <source>
        <dbReference type="Pfam" id="PF00462"/>
    </source>
</evidence>
<dbReference type="KEGG" id="tpf:TPHA_0H00630"/>
<evidence type="ECO:0000313" key="3">
    <source>
        <dbReference type="EMBL" id="CCE64273.1"/>
    </source>
</evidence>
<dbReference type="OMA" id="DSIMELH"/>
<evidence type="ECO:0000256" key="1">
    <source>
        <dbReference type="SAM" id="MobiDB-lite"/>
    </source>
</evidence>
<reference evidence="3 4" key="1">
    <citation type="journal article" date="2011" name="Proc. Natl. Acad. Sci. U.S.A.">
        <title>Evolutionary erosion of yeast sex chromosomes by mating-type switching accidents.</title>
        <authorList>
            <person name="Gordon J.L."/>
            <person name="Armisen D."/>
            <person name="Proux-Wera E."/>
            <person name="Oheigeartaigh S.S."/>
            <person name="Byrne K.P."/>
            <person name="Wolfe K.H."/>
        </authorList>
    </citation>
    <scope>NUCLEOTIDE SEQUENCE [LARGE SCALE GENOMIC DNA]</scope>
    <source>
        <strain evidence="4">ATCC 24235 / CBS 4417 / NBRC 1672 / NRRL Y-8282 / UCD 70-5</strain>
    </source>
</reference>